<evidence type="ECO:0000313" key="2">
    <source>
        <dbReference type="EMBL" id="VTZ50365.1"/>
    </source>
</evidence>
<name>A0A8B6M6E8_METTU</name>
<feature type="region of interest" description="Disordered" evidence="1">
    <location>
        <begin position="24"/>
        <end position="45"/>
    </location>
</feature>
<keyword evidence="3" id="KW-1185">Reference proteome</keyword>
<dbReference type="AlphaFoldDB" id="A0A8B6M6E8"/>
<proteinExistence type="predicted"/>
<protein>
    <submittedName>
        <fullName evidence="2">Uncharacterized protein</fullName>
    </submittedName>
</protein>
<evidence type="ECO:0000256" key="1">
    <source>
        <dbReference type="SAM" id="MobiDB-lite"/>
    </source>
</evidence>
<sequence length="130" mass="13855">MDASLRGALAARGVEGGRSRASIFGARRGDDGQRQTGETGSQHRAFPTLFPSFSAARPHAAARSRPRGGTRRILRAARRNIICGHFPVIRRSGAIKLGFHSNSDDICVSLRLNGRGLDRDFSGGGETAPS</sequence>
<reference evidence="2 3" key="1">
    <citation type="submission" date="2019-05" db="EMBL/GenBank/DDBJ databases">
        <authorList>
            <person name="Farhan Ul Haque M."/>
        </authorList>
    </citation>
    <scope>NUCLEOTIDE SEQUENCE [LARGE SCALE GENOMIC DNA]</scope>
    <source>
        <strain evidence="2">2</strain>
    </source>
</reference>
<gene>
    <name evidence="2" type="ORF">MPC4_230020</name>
</gene>
<comment type="caution">
    <text evidence="2">The sequence shown here is derived from an EMBL/GenBank/DDBJ whole genome shotgun (WGS) entry which is preliminary data.</text>
</comment>
<evidence type="ECO:0000313" key="3">
    <source>
        <dbReference type="Proteomes" id="UP000485880"/>
    </source>
</evidence>
<organism evidence="2 3">
    <name type="scientific">Methylocella tundrae</name>
    <dbReference type="NCBI Taxonomy" id="227605"/>
    <lineage>
        <taxon>Bacteria</taxon>
        <taxon>Pseudomonadati</taxon>
        <taxon>Pseudomonadota</taxon>
        <taxon>Alphaproteobacteria</taxon>
        <taxon>Hyphomicrobiales</taxon>
        <taxon>Beijerinckiaceae</taxon>
        <taxon>Methylocella</taxon>
    </lineage>
</organism>
<dbReference type="EMBL" id="CABFMQ020000080">
    <property type="protein sequence ID" value="VTZ50365.1"/>
    <property type="molecule type" value="Genomic_DNA"/>
</dbReference>
<accession>A0A8B6M6E8</accession>
<dbReference type="Proteomes" id="UP000485880">
    <property type="component" value="Unassembled WGS sequence"/>
</dbReference>